<dbReference type="GO" id="GO:0016020">
    <property type="term" value="C:membrane"/>
    <property type="evidence" value="ECO:0007669"/>
    <property type="project" value="InterPro"/>
</dbReference>
<gene>
    <name evidence="3" type="ORF">OCA8868_02626</name>
</gene>
<dbReference type="SUPFAM" id="SSF56935">
    <property type="entry name" value="Porins"/>
    <property type="match status" value="2"/>
</dbReference>
<dbReference type="InterPro" id="IPR023614">
    <property type="entry name" value="Porin_dom_sf"/>
</dbReference>
<reference evidence="4" key="1">
    <citation type="submission" date="2017-05" db="EMBL/GenBank/DDBJ databases">
        <authorList>
            <person name="Rodrigo-Torres L."/>
            <person name="Arahal R. D."/>
            <person name="Lucena T."/>
        </authorList>
    </citation>
    <scope>NUCLEOTIDE SEQUENCE [LARGE SCALE GENOMIC DNA]</scope>
    <source>
        <strain evidence="4">CECT 8868</strain>
    </source>
</reference>
<proteinExistence type="predicted"/>
<keyword evidence="1" id="KW-0732">Signal</keyword>
<dbReference type="EMBL" id="FXYD01000004">
    <property type="protein sequence ID" value="SMX41984.1"/>
    <property type="molecule type" value="Genomic_DNA"/>
</dbReference>
<keyword evidence="4" id="KW-1185">Reference proteome</keyword>
<evidence type="ECO:0000256" key="1">
    <source>
        <dbReference type="SAM" id="SignalP"/>
    </source>
</evidence>
<dbReference type="AlphaFoldDB" id="A0A238KHB3"/>
<feature type="domain" description="Porin" evidence="2">
    <location>
        <begin position="7"/>
        <end position="277"/>
    </location>
</feature>
<dbReference type="Proteomes" id="UP000203464">
    <property type="component" value="Unassembled WGS sequence"/>
</dbReference>
<feature type="signal peptide" evidence="1">
    <location>
        <begin position="1"/>
        <end position="20"/>
    </location>
</feature>
<organism evidence="3 4">
    <name type="scientific">Octadecabacter ascidiaceicola</name>
    <dbReference type="NCBI Taxonomy" id="1655543"/>
    <lineage>
        <taxon>Bacteria</taxon>
        <taxon>Pseudomonadati</taxon>
        <taxon>Pseudomonadota</taxon>
        <taxon>Alphaproteobacteria</taxon>
        <taxon>Rhodobacterales</taxon>
        <taxon>Roseobacteraceae</taxon>
        <taxon>Octadecabacter</taxon>
    </lineage>
</organism>
<sequence>MKNMLLASTALVAFAGAAAAEVSFTGDVTVGYNDDVEDGFYYDAGVDVGLSQALDNGLTAAASFDLNIIDENGRPNGTDVNFDDWEMSLSSDTAGLHFGVTDFAAETHWQSAGDMGADNFSDASDEIVLRGDLSFGNVDASVSYAVADDNGVEADDDFTQLSLGVVGTFGNFTVGMAYQEASGLFGGVSGSVANGDYVDAEVLGLFAQTSVAGFDVELAYAENSTAGTDSTGIEVGYTVGDITLGAYYVMESVANDAMGVSVAYASGPVSVAAYYNDDRGNDEYALQGSYDVGNGLVITAGMIDGSSVTDNDFANYVVAEYDLGGGASVLASFADSNNAATATSDDIDTFGGYELKHGTTVEISFAF</sequence>
<evidence type="ECO:0000259" key="2">
    <source>
        <dbReference type="Pfam" id="PF13609"/>
    </source>
</evidence>
<dbReference type="InterPro" id="IPR033900">
    <property type="entry name" value="Gram_neg_porin_domain"/>
</dbReference>
<accession>A0A238KHB3</accession>
<evidence type="ECO:0000313" key="3">
    <source>
        <dbReference type="EMBL" id="SMX41984.1"/>
    </source>
</evidence>
<protein>
    <recommendedName>
        <fullName evidence="2">Porin domain-containing protein</fullName>
    </recommendedName>
</protein>
<evidence type="ECO:0000313" key="4">
    <source>
        <dbReference type="Proteomes" id="UP000203464"/>
    </source>
</evidence>
<dbReference type="Gene3D" id="2.40.160.10">
    <property type="entry name" value="Porin"/>
    <property type="match status" value="2"/>
</dbReference>
<dbReference type="GO" id="GO:0015288">
    <property type="term" value="F:porin activity"/>
    <property type="evidence" value="ECO:0007669"/>
    <property type="project" value="InterPro"/>
</dbReference>
<dbReference type="RefSeq" id="WP_179214856.1">
    <property type="nucleotide sequence ID" value="NZ_FXYD01000004.1"/>
</dbReference>
<feature type="chain" id="PRO_5013054069" description="Porin domain-containing protein" evidence="1">
    <location>
        <begin position="21"/>
        <end position="367"/>
    </location>
</feature>
<dbReference type="Pfam" id="PF13609">
    <property type="entry name" value="Porin_4"/>
    <property type="match status" value="1"/>
</dbReference>
<name>A0A238KHB3_9RHOB</name>